<dbReference type="OrthoDB" id="9795206at2"/>
<dbReference type="EMBL" id="JOTP01000024">
    <property type="protein sequence ID" value="KEP25368.1"/>
    <property type="molecule type" value="Genomic_DNA"/>
</dbReference>
<evidence type="ECO:0000313" key="2">
    <source>
        <dbReference type="EMBL" id="KEP25368.1"/>
    </source>
</evidence>
<dbReference type="PANTHER" id="PTHR43857:SF1">
    <property type="entry name" value="YJGH FAMILY PROTEIN"/>
    <property type="match status" value="1"/>
</dbReference>
<evidence type="ECO:0000313" key="3">
    <source>
        <dbReference type="Proteomes" id="UP000028091"/>
    </source>
</evidence>
<name>A0A081L7Z2_9BACI</name>
<protein>
    <submittedName>
        <fullName evidence="2">Endoribonuclease</fullName>
    </submittedName>
</protein>
<dbReference type="InterPro" id="IPR006175">
    <property type="entry name" value="YjgF/YER057c/UK114"/>
</dbReference>
<evidence type="ECO:0000256" key="1">
    <source>
        <dbReference type="SAM" id="Coils"/>
    </source>
</evidence>
<feature type="coiled-coil region" evidence="1">
    <location>
        <begin position="49"/>
        <end position="76"/>
    </location>
</feature>
<organism evidence="2 3">
    <name type="scientific">Bacillus zhangzhouensis</name>
    <dbReference type="NCBI Taxonomy" id="1178540"/>
    <lineage>
        <taxon>Bacteria</taxon>
        <taxon>Bacillati</taxon>
        <taxon>Bacillota</taxon>
        <taxon>Bacilli</taxon>
        <taxon>Bacillales</taxon>
        <taxon>Bacillaceae</taxon>
        <taxon>Bacillus</taxon>
    </lineage>
</organism>
<keyword evidence="1" id="KW-0175">Coiled coil</keyword>
<dbReference type="InterPro" id="IPR035959">
    <property type="entry name" value="RutC-like_sf"/>
</dbReference>
<proteinExistence type="predicted"/>
<sequence length="136" mass="15117">MRTSRNPETIHPPVAPYTHQIETTGPQRWLTLSGQVGMEVDGAIPASPMEQLELALENVKRNVEAADMKVEDITKLVFYLVGEFDAESRKRIMGQFLGDHLPCMTMIYVVALASPALKVEVDAWACKDMVSVDESI</sequence>
<reference evidence="2 3" key="1">
    <citation type="submission" date="2012-09" db="EMBL/GenBank/DDBJ databases">
        <title>Genome Sequence of Bacillus sp. DW5-4.</title>
        <authorList>
            <person name="Lai Q."/>
            <person name="Liu Y."/>
            <person name="Shao Z."/>
        </authorList>
    </citation>
    <scope>NUCLEOTIDE SEQUENCE [LARGE SCALE GENOMIC DNA]</scope>
    <source>
        <strain evidence="2 3">DW5-4</strain>
    </source>
</reference>
<keyword evidence="3" id="KW-1185">Reference proteome</keyword>
<dbReference type="Pfam" id="PF01042">
    <property type="entry name" value="Ribonuc_L-PSP"/>
    <property type="match status" value="1"/>
</dbReference>
<dbReference type="SUPFAM" id="SSF55298">
    <property type="entry name" value="YjgF-like"/>
    <property type="match status" value="1"/>
</dbReference>
<dbReference type="Gene3D" id="3.30.1330.40">
    <property type="entry name" value="RutC-like"/>
    <property type="match status" value="1"/>
</dbReference>
<dbReference type="Proteomes" id="UP000028091">
    <property type="component" value="Unassembled WGS sequence"/>
</dbReference>
<dbReference type="PANTHER" id="PTHR43857">
    <property type="entry name" value="BLR7761 PROTEIN"/>
    <property type="match status" value="1"/>
</dbReference>
<dbReference type="AlphaFoldDB" id="A0A081L7Z2"/>
<dbReference type="RefSeq" id="WP_034324071.1">
    <property type="nucleotide sequence ID" value="NZ_JOTP01000024.1"/>
</dbReference>
<gene>
    <name evidence="2" type="ORF">BA70_09185</name>
</gene>
<comment type="caution">
    <text evidence="2">The sequence shown here is derived from an EMBL/GenBank/DDBJ whole genome shotgun (WGS) entry which is preliminary data.</text>
</comment>
<dbReference type="eggNOG" id="COG0251">
    <property type="taxonomic scope" value="Bacteria"/>
</dbReference>
<accession>A0A081L7Z2</accession>
<dbReference type="CDD" id="cd00448">
    <property type="entry name" value="YjgF_YER057c_UK114_family"/>
    <property type="match status" value="1"/>
</dbReference>